<sequence>MSNLYINFNGTLLRKILFFSLFIFTLSVYSQDLKENVVSGKVLNAANDTELENVHIVNLSEVVGTITNADGEFAISASVNDTLYFSYIGYKPLKVRVTNDWIKFGQVKIKMTELGIALEEVTVSEVQLTGYLEIDAKNIPIYNNYRYSISGLNSGYEGGSRQPGAVNQVLGAIFNPADFLYNMFSKRSYELKKLRKMKKDDEIRNLLETKFDRATLMALLQIERLDIDEILRNCNYSSDFIRFANDLQILDAISECYEEYKALNRK</sequence>
<dbReference type="Proteomes" id="UP000324376">
    <property type="component" value="Unassembled WGS sequence"/>
</dbReference>
<dbReference type="SUPFAM" id="SSF49464">
    <property type="entry name" value="Carboxypeptidase regulatory domain-like"/>
    <property type="match status" value="1"/>
</dbReference>
<gene>
    <name evidence="1" type="ORF">BD809_11360</name>
</gene>
<protein>
    <submittedName>
        <fullName evidence="1">Carboxypeptidase-like protein</fullName>
    </submittedName>
</protein>
<dbReference type="OrthoDB" id="1467339at2"/>
<dbReference type="AlphaFoldDB" id="A0A5S5BT93"/>
<evidence type="ECO:0000313" key="2">
    <source>
        <dbReference type="Proteomes" id="UP000324376"/>
    </source>
</evidence>
<dbReference type="Pfam" id="PF13715">
    <property type="entry name" value="CarbopepD_reg_2"/>
    <property type="match status" value="1"/>
</dbReference>
<reference evidence="1 2" key="1">
    <citation type="submission" date="2019-07" db="EMBL/GenBank/DDBJ databases">
        <title>Genomic Encyclopedia of Archaeal and Bacterial Type Strains, Phase II (KMG-II): from individual species to whole genera.</title>
        <authorList>
            <person name="Goeker M."/>
        </authorList>
    </citation>
    <scope>NUCLEOTIDE SEQUENCE [LARGE SCALE GENOMIC DNA]</scope>
    <source>
        <strain evidence="1 2">DSM 17527</strain>
    </source>
</reference>
<dbReference type="EMBL" id="VNHU01000013">
    <property type="protein sequence ID" value="TYP70395.1"/>
    <property type="molecule type" value="Genomic_DNA"/>
</dbReference>
<dbReference type="RefSeq" id="WP_148783766.1">
    <property type="nucleotide sequence ID" value="NZ_VNHU01000013.1"/>
</dbReference>
<dbReference type="InterPro" id="IPR008969">
    <property type="entry name" value="CarboxyPept-like_regulatory"/>
</dbReference>
<comment type="caution">
    <text evidence="1">The sequence shown here is derived from an EMBL/GenBank/DDBJ whole genome shotgun (WGS) entry which is preliminary data.</text>
</comment>
<dbReference type="GO" id="GO:0004180">
    <property type="term" value="F:carboxypeptidase activity"/>
    <property type="evidence" value="ECO:0007669"/>
    <property type="project" value="UniProtKB-KW"/>
</dbReference>
<keyword evidence="1" id="KW-0645">Protease</keyword>
<accession>A0A5S5BT93</accession>
<proteinExistence type="predicted"/>
<keyword evidence="2" id="KW-1185">Reference proteome</keyword>
<organism evidence="1 2">
    <name type="scientific">Aquimarina intermedia</name>
    <dbReference type="NCBI Taxonomy" id="350814"/>
    <lineage>
        <taxon>Bacteria</taxon>
        <taxon>Pseudomonadati</taxon>
        <taxon>Bacteroidota</taxon>
        <taxon>Flavobacteriia</taxon>
        <taxon>Flavobacteriales</taxon>
        <taxon>Flavobacteriaceae</taxon>
        <taxon>Aquimarina</taxon>
    </lineage>
</organism>
<keyword evidence="1" id="KW-0121">Carboxypeptidase</keyword>
<evidence type="ECO:0000313" key="1">
    <source>
        <dbReference type="EMBL" id="TYP70395.1"/>
    </source>
</evidence>
<name>A0A5S5BT93_9FLAO</name>
<keyword evidence="1" id="KW-0378">Hydrolase</keyword>